<dbReference type="EMBL" id="HBIV01038218">
    <property type="protein sequence ID" value="CAE0675433.1"/>
    <property type="molecule type" value="Transcribed_RNA"/>
</dbReference>
<proteinExistence type="predicted"/>
<feature type="signal peptide" evidence="3">
    <location>
        <begin position="1"/>
        <end position="22"/>
    </location>
</feature>
<organism evidence="5">
    <name type="scientific">Lotharella globosa</name>
    <dbReference type="NCBI Taxonomy" id="91324"/>
    <lineage>
        <taxon>Eukaryota</taxon>
        <taxon>Sar</taxon>
        <taxon>Rhizaria</taxon>
        <taxon>Cercozoa</taxon>
        <taxon>Chlorarachniophyceae</taxon>
        <taxon>Lotharella</taxon>
    </lineage>
</organism>
<keyword evidence="2" id="KW-1133">Transmembrane helix</keyword>
<accession>A0A7S4DWG5</accession>
<evidence type="ECO:0000259" key="4">
    <source>
        <dbReference type="Pfam" id="PF20434"/>
    </source>
</evidence>
<dbReference type="AlphaFoldDB" id="A0A7S4DWG5"/>
<feature type="transmembrane region" description="Helical" evidence="2">
    <location>
        <begin position="108"/>
        <end position="128"/>
    </location>
</feature>
<protein>
    <recommendedName>
        <fullName evidence="4">BD-FAE-like domain-containing protein</fullName>
    </recommendedName>
</protein>
<dbReference type="PROSITE" id="PS00122">
    <property type="entry name" value="CARBOXYLESTERASE_B_1"/>
    <property type="match status" value="1"/>
</dbReference>
<dbReference type="GO" id="GO:0016787">
    <property type="term" value="F:hydrolase activity"/>
    <property type="evidence" value="ECO:0007669"/>
    <property type="project" value="UniProtKB-KW"/>
</dbReference>
<feature type="transmembrane region" description="Helical" evidence="2">
    <location>
        <begin position="166"/>
        <end position="184"/>
    </location>
</feature>
<evidence type="ECO:0000256" key="3">
    <source>
        <dbReference type="SAM" id="SignalP"/>
    </source>
</evidence>
<evidence type="ECO:0000313" key="5">
    <source>
        <dbReference type="EMBL" id="CAE0675433.1"/>
    </source>
</evidence>
<dbReference type="InterPro" id="IPR050300">
    <property type="entry name" value="GDXG_lipolytic_enzyme"/>
</dbReference>
<sequence length="448" mass="50194">MSSLLAFLLFAFLLTLALFAVAAWNATPSEEFEYGLSSDDAPPSPRCGPRVVSKNVRKLAKWLKRNTINPVHPSIGLRKTFWLLYHFTWELLWWLRAPGVWCIQLFRLVMFTMMMLPGFIPPFLNYLVDKRIVKNIPYGKSMRQLLDIYLPYDPEIIESPLNSGKYPVVVFISGGAWIIGYKVWGFIMGQLLAKSGVICITPDYRNFPQATVEDMCEDIDRSVDWVMQNVGKFGGDLKQVTLVGQSAGAHLSALVMLRKIRAASIQSIGTDTLSRTVDHKGGQDWDVTSLANWVGISGPYDIEKTIPVLHSRGMHKRILKGLFTDVKSQSPVHFLEGITKNNILSREVVESAPSMYLYHGTSDVSVNCEQSAAFSKALNKAGFKASCTMFKGKSHTDPILEDPLSGPDQLTSSLISVVQSRNNDPMTPRICHCQPKAMLKVARWFNPF</sequence>
<dbReference type="Gene3D" id="3.40.50.1820">
    <property type="entry name" value="alpha/beta hydrolase"/>
    <property type="match status" value="1"/>
</dbReference>
<keyword evidence="1" id="KW-0378">Hydrolase</keyword>
<dbReference type="InterPro" id="IPR029058">
    <property type="entry name" value="AB_hydrolase_fold"/>
</dbReference>
<evidence type="ECO:0000256" key="1">
    <source>
        <dbReference type="ARBA" id="ARBA00022801"/>
    </source>
</evidence>
<name>A0A7S4DWG5_9EUKA</name>
<feature type="chain" id="PRO_5035750987" description="BD-FAE-like domain-containing protein" evidence="3">
    <location>
        <begin position="23"/>
        <end position="448"/>
    </location>
</feature>
<keyword evidence="2" id="KW-0812">Transmembrane</keyword>
<dbReference type="SUPFAM" id="SSF53474">
    <property type="entry name" value="alpha/beta-Hydrolases"/>
    <property type="match status" value="1"/>
</dbReference>
<reference evidence="5" key="1">
    <citation type="submission" date="2021-01" db="EMBL/GenBank/DDBJ databases">
        <authorList>
            <person name="Corre E."/>
            <person name="Pelletier E."/>
            <person name="Niang G."/>
            <person name="Scheremetjew M."/>
            <person name="Finn R."/>
            <person name="Kale V."/>
            <person name="Holt S."/>
            <person name="Cochrane G."/>
            <person name="Meng A."/>
            <person name="Brown T."/>
            <person name="Cohen L."/>
        </authorList>
    </citation>
    <scope>NUCLEOTIDE SEQUENCE</scope>
    <source>
        <strain evidence="5">CCCM811</strain>
    </source>
</reference>
<dbReference type="InterPro" id="IPR019826">
    <property type="entry name" value="Carboxylesterase_B_AS"/>
</dbReference>
<dbReference type="PANTHER" id="PTHR48081:SF33">
    <property type="entry name" value="KYNURENINE FORMAMIDASE"/>
    <property type="match status" value="1"/>
</dbReference>
<dbReference type="InterPro" id="IPR049492">
    <property type="entry name" value="BD-FAE-like_dom"/>
</dbReference>
<keyword evidence="2" id="KW-0472">Membrane</keyword>
<gene>
    <name evidence="5" type="ORF">LGLO00237_LOCUS27210</name>
</gene>
<evidence type="ECO:0000256" key="2">
    <source>
        <dbReference type="SAM" id="Phobius"/>
    </source>
</evidence>
<keyword evidence="3" id="KW-0732">Signal</keyword>
<dbReference type="Pfam" id="PF20434">
    <property type="entry name" value="BD-FAE"/>
    <property type="match status" value="1"/>
</dbReference>
<dbReference type="PANTHER" id="PTHR48081">
    <property type="entry name" value="AB HYDROLASE SUPERFAMILY PROTEIN C4A8.06C"/>
    <property type="match status" value="1"/>
</dbReference>
<feature type="domain" description="BD-FAE-like" evidence="4">
    <location>
        <begin position="160"/>
        <end position="378"/>
    </location>
</feature>